<dbReference type="Gramene" id="Pp3c8_6680V3.2">
    <property type="protein sequence ID" value="Pp3c8_6680V3.2"/>
    <property type="gene ID" value="Pp3c8_6680"/>
</dbReference>
<evidence type="ECO:0000256" key="1">
    <source>
        <dbReference type="ARBA" id="ARBA00022884"/>
    </source>
</evidence>
<dbReference type="EnsemblPlants" id="Pp3c8_6680V3.1">
    <property type="protein sequence ID" value="Pp3c8_6680V3.1"/>
    <property type="gene ID" value="Pp3c8_6680"/>
</dbReference>
<dbReference type="AlphaFoldDB" id="A0A2K1K6D7"/>
<evidence type="ECO:0000259" key="4">
    <source>
        <dbReference type="PROSITE" id="PS50102"/>
    </source>
</evidence>
<feature type="region of interest" description="Disordered" evidence="3">
    <location>
        <begin position="196"/>
        <end position="227"/>
    </location>
</feature>
<feature type="domain" description="NTF2" evidence="5">
    <location>
        <begin position="11"/>
        <end position="129"/>
    </location>
</feature>
<dbReference type="PROSITE" id="PS50102">
    <property type="entry name" value="RRM"/>
    <property type="match status" value="1"/>
</dbReference>
<dbReference type="InterPro" id="IPR032710">
    <property type="entry name" value="NTF2-like_dom_sf"/>
</dbReference>
<feature type="compositionally biased region" description="Basic and acidic residues" evidence="3">
    <location>
        <begin position="391"/>
        <end position="423"/>
    </location>
</feature>
<dbReference type="PANTHER" id="PTHR10693">
    <property type="entry name" value="RAS GTPASE-ACTIVATING PROTEIN-BINDING PROTEIN"/>
    <property type="match status" value="1"/>
</dbReference>
<proteinExistence type="predicted"/>
<dbReference type="InterPro" id="IPR012677">
    <property type="entry name" value="Nucleotide-bd_a/b_plait_sf"/>
</dbReference>
<reference evidence="6 8" key="1">
    <citation type="journal article" date="2008" name="Science">
        <title>The Physcomitrella genome reveals evolutionary insights into the conquest of land by plants.</title>
        <authorList>
            <person name="Rensing S."/>
            <person name="Lang D."/>
            <person name="Zimmer A."/>
            <person name="Terry A."/>
            <person name="Salamov A."/>
            <person name="Shapiro H."/>
            <person name="Nishiyama T."/>
            <person name="Perroud P.-F."/>
            <person name="Lindquist E."/>
            <person name="Kamisugi Y."/>
            <person name="Tanahashi T."/>
            <person name="Sakakibara K."/>
            <person name="Fujita T."/>
            <person name="Oishi K."/>
            <person name="Shin-I T."/>
            <person name="Kuroki Y."/>
            <person name="Toyoda A."/>
            <person name="Suzuki Y."/>
            <person name="Hashimoto A."/>
            <person name="Yamaguchi K."/>
            <person name="Sugano A."/>
            <person name="Kohara Y."/>
            <person name="Fujiyama A."/>
            <person name="Anterola A."/>
            <person name="Aoki S."/>
            <person name="Ashton N."/>
            <person name="Barbazuk W.B."/>
            <person name="Barker E."/>
            <person name="Bennetzen J."/>
            <person name="Bezanilla M."/>
            <person name="Blankenship R."/>
            <person name="Cho S.H."/>
            <person name="Dutcher S."/>
            <person name="Estelle M."/>
            <person name="Fawcett J.A."/>
            <person name="Gundlach H."/>
            <person name="Hanada K."/>
            <person name="Heyl A."/>
            <person name="Hicks K.A."/>
            <person name="Hugh J."/>
            <person name="Lohr M."/>
            <person name="Mayer K."/>
            <person name="Melkozernov A."/>
            <person name="Murata T."/>
            <person name="Nelson D."/>
            <person name="Pils B."/>
            <person name="Prigge M."/>
            <person name="Reiss B."/>
            <person name="Renner T."/>
            <person name="Rombauts S."/>
            <person name="Rushton P."/>
            <person name="Sanderfoot A."/>
            <person name="Schween G."/>
            <person name="Shiu S.-H."/>
            <person name="Stueber K."/>
            <person name="Theodoulou F.L."/>
            <person name="Tu H."/>
            <person name="Van de Peer Y."/>
            <person name="Verrier P.J."/>
            <person name="Waters E."/>
            <person name="Wood A."/>
            <person name="Yang L."/>
            <person name="Cove D."/>
            <person name="Cuming A."/>
            <person name="Hasebe M."/>
            <person name="Lucas S."/>
            <person name="Mishler D.B."/>
            <person name="Reski R."/>
            <person name="Grigoriev I."/>
            <person name="Quatrano R.S."/>
            <person name="Boore J.L."/>
        </authorList>
    </citation>
    <scope>NUCLEOTIDE SEQUENCE [LARGE SCALE GENOMIC DNA]</scope>
    <source>
        <strain evidence="7 8">cv. Gransden 2004</strain>
    </source>
</reference>
<evidence type="ECO:0000313" key="7">
    <source>
        <dbReference type="EnsemblPlants" id="Pp3c8_6680V3.1"/>
    </source>
</evidence>
<dbReference type="Proteomes" id="UP000006727">
    <property type="component" value="Chromosome 8"/>
</dbReference>
<dbReference type="CDD" id="cd00780">
    <property type="entry name" value="NTF2"/>
    <property type="match status" value="1"/>
</dbReference>
<keyword evidence="1 2" id="KW-0694">RNA-binding</keyword>
<dbReference type="CDD" id="cd00590">
    <property type="entry name" value="RRM_SF"/>
    <property type="match status" value="1"/>
</dbReference>
<sequence length="486" mass="52176">MAAPVATAQVVGNAFVNQYYNVLHQSPQVVHRFYTDSSHMTRAEAGADGAVDVAHTQDQIHQKVMSSDYSKFKAEIKTVDSQDSLNGGVLVLVTGSLSTKSTGKRVFVQSFFLAPQEKGYFVLNDVFRYLDDEVQQQTIAVPFQSNGVPEVEQEHPQASEPVVEQPTPAPAPEVVREVTPEPTPANVATAQEVFDDEGPTGAEEEELTGPAPIEDNTSPVIEEPESPMVQTTPIRETHPVVQESKAVGEQPKISYASILRVIGVPPPKAAQPPAERPAVASVPAATLATPSQESHEDVAPAENASDGRSVYVKNLPMFITPSELEKELASFGRVLPNGVNVKSQKQGVCYAFVEFEDTTAAQTAIEASPIQINGRQVHIEEKKPMARGPRRSNDGKNDRPYRSDRNDRGEAARGRGSYHERNPGRGAGQDARERDGSRGGRGAGPARAGHSSSNNGSAPGNSERRPEGQRAPRRNSSNPPPPAAAA</sequence>
<reference evidence="6 8" key="2">
    <citation type="journal article" date="2018" name="Plant J.">
        <title>The Physcomitrella patens chromosome-scale assembly reveals moss genome structure and evolution.</title>
        <authorList>
            <person name="Lang D."/>
            <person name="Ullrich K.K."/>
            <person name="Murat F."/>
            <person name="Fuchs J."/>
            <person name="Jenkins J."/>
            <person name="Haas F.B."/>
            <person name="Piednoel M."/>
            <person name="Gundlach H."/>
            <person name="Van Bel M."/>
            <person name="Meyberg R."/>
            <person name="Vives C."/>
            <person name="Morata J."/>
            <person name="Symeonidi A."/>
            <person name="Hiss M."/>
            <person name="Muchero W."/>
            <person name="Kamisugi Y."/>
            <person name="Saleh O."/>
            <person name="Blanc G."/>
            <person name="Decker E.L."/>
            <person name="van Gessel N."/>
            <person name="Grimwood J."/>
            <person name="Hayes R.D."/>
            <person name="Graham S.W."/>
            <person name="Gunter L.E."/>
            <person name="McDaniel S.F."/>
            <person name="Hoernstein S.N.W."/>
            <person name="Larsson A."/>
            <person name="Li F.W."/>
            <person name="Perroud P.F."/>
            <person name="Phillips J."/>
            <person name="Ranjan P."/>
            <person name="Rokshar D.S."/>
            <person name="Rothfels C.J."/>
            <person name="Schneider L."/>
            <person name="Shu S."/>
            <person name="Stevenson D.W."/>
            <person name="Thummler F."/>
            <person name="Tillich M."/>
            <person name="Villarreal Aguilar J.C."/>
            <person name="Widiez T."/>
            <person name="Wong G.K."/>
            <person name="Wymore A."/>
            <person name="Zhang Y."/>
            <person name="Zimmer A.D."/>
            <person name="Quatrano R.S."/>
            <person name="Mayer K.F.X."/>
            <person name="Goodstein D."/>
            <person name="Casacuberta J.M."/>
            <person name="Vandepoele K."/>
            <person name="Reski R."/>
            <person name="Cuming A.C."/>
            <person name="Tuskan G.A."/>
            <person name="Maumus F."/>
            <person name="Salse J."/>
            <person name="Schmutz J."/>
            <person name="Rensing S.A."/>
        </authorList>
    </citation>
    <scope>NUCLEOTIDE SEQUENCE [LARGE SCALE GENOMIC DNA]</scope>
    <source>
        <strain evidence="7 8">cv. Gransden 2004</strain>
    </source>
</reference>
<dbReference type="SUPFAM" id="SSF54928">
    <property type="entry name" value="RNA-binding domain, RBD"/>
    <property type="match status" value="1"/>
</dbReference>
<evidence type="ECO:0000259" key="5">
    <source>
        <dbReference type="PROSITE" id="PS50177"/>
    </source>
</evidence>
<dbReference type="FunFam" id="3.10.450.50:FF:000003">
    <property type="entry name" value="Nuclear transport factor 2 family protein"/>
    <property type="match status" value="1"/>
</dbReference>
<dbReference type="GeneID" id="112285952"/>
<dbReference type="GO" id="GO:0003729">
    <property type="term" value="F:mRNA binding"/>
    <property type="evidence" value="ECO:0000318"/>
    <property type="project" value="GO_Central"/>
</dbReference>
<feature type="domain" description="RRM" evidence="4">
    <location>
        <begin position="308"/>
        <end position="384"/>
    </location>
</feature>
<dbReference type="SUPFAM" id="SSF54427">
    <property type="entry name" value="NTF2-like"/>
    <property type="match status" value="1"/>
</dbReference>
<name>A0A2K1K6D7_PHYPA</name>
<feature type="region of interest" description="Disordered" evidence="3">
    <location>
        <begin position="375"/>
        <end position="486"/>
    </location>
</feature>
<feature type="compositionally biased region" description="Acidic residues" evidence="3">
    <location>
        <begin position="196"/>
        <end position="207"/>
    </location>
</feature>
<evidence type="ECO:0000256" key="2">
    <source>
        <dbReference type="PROSITE-ProRule" id="PRU00176"/>
    </source>
</evidence>
<evidence type="ECO:0000256" key="3">
    <source>
        <dbReference type="SAM" id="MobiDB-lite"/>
    </source>
</evidence>
<feature type="region of interest" description="Disordered" evidence="3">
    <location>
        <begin position="148"/>
        <end position="169"/>
    </location>
</feature>
<dbReference type="PROSITE" id="PS50177">
    <property type="entry name" value="NTF2_DOMAIN"/>
    <property type="match status" value="1"/>
</dbReference>
<gene>
    <name evidence="7" type="primary">LOC112285952</name>
    <name evidence="6" type="ORF">PHYPA_011239</name>
</gene>
<reference evidence="7" key="3">
    <citation type="submission" date="2020-12" db="UniProtKB">
        <authorList>
            <consortium name="EnsemblPlants"/>
        </authorList>
    </citation>
    <scope>IDENTIFICATION</scope>
</reference>
<organism evidence="6">
    <name type="scientific">Physcomitrium patens</name>
    <name type="common">Spreading-leaved earth moss</name>
    <name type="synonym">Physcomitrella patens</name>
    <dbReference type="NCBI Taxonomy" id="3218"/>
    <lineage>
        <taxon>Eukaryota</taxon>
        <taxon>Viridiplantae</taxon>
        <taxon>Streptophyta</taxon>
        <taxon>Embryophyta</taxon>
        <taxon>Bryophyta</taxon>
        <taxon>Bryophytina</taxon>
        <taxon>Bryopsida</taxon>
        <taxon>Funariidae</taxon>
        <taxon>Funariales</taxon>
        <taxon>Funariaceae</taxon>
        <taxon>Physcomitrium</taxon>
    </lineage>
</organism>
<dbReference type="SMART" id="SM00360">
    <property type="entry name" value="RRM"/>
    <property type="match status" value="1"/>
</dbReference>
<dbReference type="InterPro" id="IPR035979">
    <property type="entry name" value="RBD_domain_sf"/>
</dbReference>
<dbReference type="EMBL" id="ABEU02000008">
    <property type="protein sequence ID" value="PNR49343.1"/>
    <property type="molecule type" value="Genomic_DNA"/>
</dbReference>
<dbReference type="InterPro" id="IPR018222">
    <property type="entry name" value="Nuclear_transport_factor_2_euk"/>
</dbReference>
<protein>
    <submittedName>
        <fullName evidence="6 7">Uncharacterized protein</fullName>
    </submittedName>
</protein>
<dbReference type="InterPro" id="IPR000504">
    <property type="entry name" value="RRM_dom"/>
</dbReference>
<dbReference type="PaxDb" id="3218-PP1S8_80V6.1"/>
<dbReference type="GO" id="GO:0005829">
    <property type="term" value="C:cytosol"/>
    <property type="evidence" value="ECO:0000318"/>
    <property type="project" value="GO_Central"/>
</dbReference>
<dbReference type="InterPro" id="IPR039539">
    <property type="entry name" value="Ras_GTPase_bind_prot"/>
</dbReference>
<dbReference type="PANTHER" id="PTHR10693:SF20">
    <property type="entry name" value="AT27578P"/>
    <property type="match status" value="1"/>
</dbReference>
<accession>A0A2K1K6D7</accession>
<dbReference type="Gene3D" id="3.10.450.50">
    <property type="match status" value="1"/>
</dbReference>
<dbReference type="EnsemblPlants" id="Pp3c8_6680V3.2">
    <property type="protein sequence ID" value="Pp3c8_6680V3.2"/>
    <property type="gene ID" value="Pp3c8_6680"/>
</dbReference>
<dbReference type="Gene3D" id="3.30.70.330">
    <property type="match status" value="1"/>
</dbReference>
<evidence type="ECO:0000313" key="8">
    <source>
        <dbReference type="Proteomes" id="UP000006727"/>
    </source>
</evidence>
<evidence type="ECO:0000313" key="6">
    <source>
        <dbReference type="EMBL" id="PNR49343.1"/>
    </source>
</evidence>
<dbReference type="Gramene" id="Pp3c8_6680V3.1">
    <property type="protein sequence ID" value="Pp3c8_6680V3.1"/>
    <property type="gene ID" value="Pp3c8_6680"/>
</dbReference>
<dbReference type="FunCoup" id="A0A2K1K6D7">
    <property type="interactions" value="4442"/>
</dbReference>
<dbReference type="Pfam" id="PF02136">
    <property type="entry name" value="NTF2"/>
    <property type="match status" value="1"/>
</dbReference>
<dbReference type="STRING" id="3218.A0A2K1K6D7"/>
<feature type="region of interest" description="Disordered" evidence="3">
    <location>
        <begin position="267"/>
        <end position="305"/>
    </location>
</feature>
<dbReference type="InterPro" id="IPR002075">
    <property type="entry name" value="NTF2_dom"/>
</dbReference>
<keyword evidence="8" id="KW-1185">Reference proteome</keyword>
<feature type="compositionally biased region" description="Low complexity" evidence="3">
    <location>
        <begin position="444"/>
        <end position="461"/>
    </location>
</feature>
<dbReference type="RefSeq" id="XP_073391974.1">
    <property type="nucleotide sequence ID" value="XM_073535873.1"/>
</dbReference>
<dbReference type="Pfam" id="PF00076">
    <property type="entry name" value="RRM_1"/>
    <property type="match status" value="1"/>
</dbReference>